<dbReference type="InterPro" id="IPR036397">
    <property type="entry name" value="RNaseH_sf"/>
</dbReference>
<protein>
    <recommendedName>
        <fullName evidence="1">Integrase catalytic domain-containing protein</fullName>
    </recommendedName>
</protein>
<gene>
    <name evidence="2" type="ORF">NDU88_007636</name>
</gene>
<reference evidence="2" key="1">
    <citation type="journal article" date="2022" name="bioRxiv">
        <title>Sequencing and chromosome-scale assembly of the giantPleurodeles waltlgenome.</title>
        <authorList>
            <person name="Brown T."/>
            <person name="Elewa A."/>
            <person name="Iarovenko S."/>
            <person name="Subramanian E."/>
            <person name="Araus A.J."/>
            <person name="Petzold A."/>
            <person name="Susuki M."/>
            <person name="Suzuki K.-i.T."/>
            <person name="Hayashi T."/>
            <person name="Toyoda A."/>
            <person name="Oliveira C."/>
            <person name="Osipova E."/>
            <person name="Leigh N.D."/>
            <person name="Simon A."/>
            <person name="Yun M.H."/>
        </authorList>
    </citation>
    <scope>NUCLEOTIDE SEQUENCE</scope>
    <source>
        <strain evidence="2">20211129_DDA</strain>
        <tissue evidence="2">Liver</tissue>
    </source>
</reference>
<dbReference type="GO" id="GO:0015074">
    <property type="term" value="P:DNA integration"/>
    <property type="evidence" value="ECO:0007669"/>
    <property type="project" value="InterPro"/>
</dbReference>
<dbReference type="InterPro" id="IPR012337">
    <property type="entry name" value="RNaseH-like_sf"/>
</dbReference>
<keyword evidence="3" id="KW-1185">Reference proteome</keyword>
<organism evidence="2 3">
    <name type="scientific">Pleurodeles waltl</name>
    <name type="common">Iberian ribbed newt</name>
    <dbReference type="NCBI Taxonomy" id="8319"/>
    <lineage>
        <taxon>Eukaryota</taxon>
        <taxon>Metazoa</taxon>
        <taxon>Chordata</taxon>
        <taxon>Craniata</taxon>
        <taxon>Vertebrata</taxon>
        <taxon>Euteleostomi</taxon>
        <taxon>Amphibia</taxon>
        <taxon>Batrachia</taxon>
        <taxon>Caudata</taxon>
        <taxon>Salamandroidea</taxon>
        <taxon>Salamandridae</taxon>
        <taxon>Pleurodelinae</taxon>
        <taxon>Pleurodeles</taxon>
    </lineage>
</organism>
<feature type="non-terminal residue" evidence="2">
    <location>
        <position position="72"/>
    </location>
</feature>
<feature type="non-terminal residue" evidence="2">
    <location>
        <position position="1"/>
    </location>
</feature>
<dbReference type="InterPro" id="IPR001584">
    <property type="entry name" value="Integrase_cat-core"/>
</dbReference>
<evidence type="ECO:0000313" key="2">
    <source>
        <dbReference type="EMBL" id="KAJ1203855.1"/>
    </source>
</evidence>
<sequence length="72" mass="7794">YRPEASGLVEQMNGTLKARLAKDCASTVLKWAVALPLILMSMHSTPDRKTGLSPYEVLMGHAMRLQGVPANA</sequence>
<dbReference type="Proteomes" id="UP001066276">
    <property type="component" value="Chromosome 2_1"/>
</dbReference>
<dbReference type="PROSITE" id="PS50994">
    <property type="entry name" value="INTEGRASE"/>
    <property type="match status" value="1"/>
</dbReference>
<dbReference type="AlphaFoldDB" id="A0AAV7VQA8"/>
<accession>A0AAV7VQA8</accession>
<dbReference type="EMBL" id="JANPWB010000003">
    <property type="protein sequence ID" value="KAJ1203855.1"/>
    <property type="molecule type" value="Genomic_DNA"/>
</dbReference>
<name>A0AAV7VQA8_PLEWA</name>
<dbReference type="Gene3D" id="3.30.420.10">
    <property type="entry name" value="Ribonuclease H-like superfamily/Ribonuclease H"/>
    <property type="match status" value="1"/>
</dbReference>
<evidence type="ECO:0000313" key="3">
    <source>
        <dbReference type="Proteomes" id="UP001066276"/>
    </source>
</evidence>
<feature type="domain" description="Integrase catalytic" evidence="1">
    <location>
        <begin position="1"/>
        <end position="62"/>
    </location>
</feature>
<comment type="caution">
    <text evidence="2">The sequence shown here is derived from an EMBL/GenBank/DDBJ whole genome shotgun (WGS) entry which is preliminary data.</text>
</comment>
<evidence type="ECO:0000259" key="1">
    <source>
        <dbReference type="PROSITE" id="PS50994"/>
    </source>
</evidence>
<dbReference type="SUPFAM" id="SSF53098">
    <property type="entry name" value="Ribonuclease H-like"/>
    <property type="match status" value="1"/>
</dbReference>
<dbReference type="GO" id="GO:0003676">
    <property type="term" value="F:nucleic acid binding"/>
    <property type="evidence" value="ECO:0007669"/>
    <property type="project" value="InterPro"/>
</dbReference>
<proteinExistence type="predicted"/>